<keyword evidence="1" id="KW-1133">Transmembrane helix</keyword>
<dbReference type="KEGG" id="asc:ASAC_1434"/>
<dbReference type="EMBL" id="CP001742">
    <property type="protein sequence ID" value="ADL19839.1"/>
    <property type="molecule type" value="Genomic_DNA"/>
</dbReference>
<proteinExistence type="predicted"/>
<keyword evidence="1" id="KW-0812">Transmembrane</keyword>
<dbReference type="InParanoid" id="D9PZ52"/>
<organism evidence="2 3">
    <name type="scientific">Acidilobus saccharovorans (strain DSM 16705 / JCM 18335 / VKM B-2471 / 345-15)</name>
    <dbReference type="NCBI Taxonomy" id="666510"/>
    <lineage>
        <taxon>Archaea</taxon>
        <taxon>Thermoproteota</taxon>
        <taxon>Thermoprotei</taxon>
        <taxon>Acidilobales</taxon>
        <taxon>Acidilobaceae</taxon>
        <taxon>Acidilobus</taxon>
    </lineage>
</organism>
<dbReference type="GeneID" id="9499693"/>
<accession>D9PZ52</accession>
<evidence type="ECO:0000313" key="3">
    <source>
        <dbReference type="Proteomes" id="UP000000346"/>
    </source>
</evidence>
<feature type="transmembrane region" description="Helical" evidence="1">
    <location>
        <begin position="44"/>
        <end position="63"/>
    </location>
</feature>
<dbReference type="RefSeq" id="WP_013267351.1">
    <property type="nucleotide sequence ID" value="NC_014374.1"/>
</dbReference>
<gene>
    <name evidence="2" type="ordered locus">ASAC_1434</name>
</gene>
<protein>
    <submittedName>
        <fullName evidence="2">Uncharacterized protein</fullName>
    </submittedName>
</protein>
<dbReference type="STRING" id="666510.ASAC_1434"/>
<name>D9PZ52_ACIS3</name>
<dbReference type="AlphaFoldDB" id="D9PZ52"/>
<keyword evidence="3" id="KW-1185">Reference proteome</keyword>
<evidence type="ECO:0000256" key="1">
    <source>
        <dbReference type="SAM" id="Phobius"/>
    </source>
</evidence>
<dbReference type="Proteomes" id="UP000000346">
    <property type="component" value="Chromosome"/>
</dbReference>
<sequence length="121" mass="12749">MRAEGLAISYRVEGDEVILVTPGGELRLRGSASLGRASLGGSRALASLAISLALAALMVASYPPWSLRAGFAITVAYYGILLGLAFAAYLSADAARPRRAVIVSGPGYRRAFILLDDNERH</sequence>
<reference evidence="2 3" key="1">
    <citation type="journal article" date="2010" name="Appl. Environ. Microbiol.">
        <title>The genome sequence of the crenarchaeon Acidilobus saccharovorans supports a new order, Acidilobales, and suggests an important ecological role in terrestrial acidic hot springs.</title>
        <authorList>
            <person name="Mardanov A.V."/>
            <person name="Svetlitchnyi V.A."/>
            <person name="Beletsky A.V."/>
            <person name="Prokofeva M.I."/>
            <person name="Bonch-Osmolovskaya E.A."/>
            <person name="Ravin N.V."/>
            <person name="Skryabin K.G."/>
        </authorList>
    </citation>
    <scope>NUCLEOTIDE SEQUENCE [LARGE SCALE GENOMIC DNA]</scope>
    <source>
        <strain evidence="3">DSM 16705 / JCM 18335 / VKM B-2471 / 345-15</strain>
    </source>
</reference>
<feature type="transmembrane region" description="Helical" evidence="1">
    <location>
        <begin position="69"/>
        <end position="90"/>
    </location>
</feature>
<evidence type="ECO:0000313" key="2">
    <source>
        <dbReference type="EMBL" id="ADL19839.1"/>
    </source>
</evidence>
<dbReference type="HOGENOM" id="CLU_2032744_0_0_2"/>
<keyword evidence="1" id="KW-0472">Membrane</keyword>